<dbReference type="PANTHER" id="PTHR11620">
    <property type="entry name" value="60S RIBOSOMAL PROTEIN L23A"/>
    <property type="match status" value="1"/>
</dbReference>
<name>A0A084CM74_9GAMM</name>
<dbReference type="GO" id="GO:0006412">
    <property type="term" value="P:translation"/>
    <property type="evidence" value="ECO:0007669"/>
    <property type="project" value="UniProtKB-UniRule"/>
</dbReference>
<dbReference type="GO" id="GO:0005840">
    <property type="term" value="C:ribosome"/>
    <property type="evidence" value="ECO:0007669"/>
    <property type="project" value="UniProtKB-KW"/>
</dbReference>
<organism evidence="7 8">
    <name type="scientific">Candidatus Photodesmus blepharonis</name>
    <dbReference type="NCBI Taxonomy" id="1179155"/>
    <lineage>
        <taxon>Bacteria</taxon>
        <taxon>Pseudomonadati</taxon>
        <taxon>Pseudomonadota</taxon>
        <taxon>Gammaproteobacteria</taxon>
        <taxon>Vibrionales</taxon>
        <taxon>Vibrionaceae</taxon>
        <taxon>Candidatus Photodesmus</taxon>
    </lineage>
</organism>
<comment type="function">
    <text evidence="6">One of the early assembly proteins it binds 23S rRNA. One of the proteins that surrounds the polypeptide exit tunnel on the outside of the ribosome. Forms the main docking site for trigger factor binding to the ribosome.</text>
</comment>
<keyword evidence="3 6" id="KW-0694">RNA-binding</keyword>
<proteinExistence type="inferred from homology"/>
<dbReference type="OrthoDB" id="9793353at2"/>
<sequence length="96" mass="10587">MVDKEGVFKIIRGPHISEKATVAAEKLGTVVLKVAKDATKKGIKRAVEQLFGVQVRSVNTLIVKGKLKRQGRRINIKKAYVMLEKGQNIDFIGGVE</sequence>
<evidence type="ECO:0000256" key="5">
    <source>
        <dbReference type="ARBA" id="ARBA00023274"/>
    </source>
</evidence>
<keyword evidence="2 6" id="KW-0699">rRNA-binding</keyword>
<dbReference type="Pfam" id="PF00276">
    <property type="entry name" value="Ribosomal_L23"/>
    <property type="match status" value="1"/>
</dbReference>
<comment type="caution">
    <text evidence="7">The sequence shown here is derived from an EMBL/GenBank/DDBJ whole genome shotgun (WGS) entry which is preliminary data.</text>
</comment>
<evidence type="ECO:0000313" key="7">
    <source>
        <dbReference type="EMBL" id="KEY90903.1"/>
    </source>
</evidence>
<accession>A0A084CM74</accession>
<dbReference type="RefSeq" id="WP_034415298.1">
    <property type="nucleotide sequence ID" value="NZ_JGVK01000033.1"/>
</dbReference>
<dbReference type="NCBIfam" id="NF004359">
    <property type="entry name" value="PRK05738.1-3"/>
    <property type="match status" value="1"/>
</dbReference>
<dbReference type="eggNOG" id="COG0089">
    <property type="taxonomic scope" value="Bacteria"/>
</dbReference>
<evidence type="ECO:0000256" key="4">
    <source>
        <dbReference type="ARBA" id="ARBA00022980"/>
    </source>
</evidence>
<dbReference type="GO" id="GO:0003735">
    <property type="term" value="F:structural constituent of ribosome"/>
    <property type="evidence" value="ECO:0007669"/>
    <property type="project" value="InterPro"/>
</dbReference>
<dbReference type="NCBIfam" id="NF004363">
    <property type="entry name" value="PRK05738.2-4"/>
    <property type="match status" value="1"/>
</dbReference>
<evidence type="ECO:0000256" key="2">
    <source>
        <dbReference type="ARBA" id="ARBA00022730"/>
    </source>
</evidence>
<keyword evidence="8" id="KW-1185">Reference proteome</keyword>
<dbReference type="SUPFAM" id="SSF54189">
    <property type="entry name" value="Ribosomal proteins S24e, L23 and L15e"/>
    <property type="match status" value="1"/>
</dbReference>
<dbReference type="Gene3D" id="3.30.70.330">
    <property type="match status" value="1"/>
</dbReference>
<dbReference type="InterPro" id="IPR012678">
    <property type="entry name" value="Ribosomal_uL23/eL15/eS24_sf"/>
</dbReference>
<dbReference type="HAMAP" id="MF_01369_B">
    <property type="entry name" value="Ribosomal_uL23_B"/>
    <property type="match status" value="1"/>
</dbReference>
<evidence type="ECO:0000256" key="3">
    <source>
        <dbReference type="ARBA" id="ARBA00022884"/>
    </source>
</evidence>
<reference evidence="7 8" key="1">
    <citation type="submission" date="2014-03" db="EMBL/GenBank/DDBJ databases">
        <title>Selection and divergence in the genomes of co-occurring obligate luminous symbionts with specific hosts.</title>
        <authorList>
            <person name="Hendry T.A."/>
            <person name="de Wet J.R."/>
            <person name="Dunlap P.V."/>
        </authorList>
    </citation>
    <scope>NUCLEOTIDE SEQUENCE [LARGE SCALE GENOMIC DNA]</scope>
    <source>
        <strain evidence="7 8">Ppalp.1</strain>
    </source>
</reference>
<keyword evidence="5 6" id="KW-0687">Ribonucleoprotein</keyword>
<dbReference type="EMBL" id="JGVK01000033">
    <property type="protein sequence ID" value="KEY90903.1"/>
    <property type="molecule type" value="Genomic_DNA"/>
</dbReference>
<dbReference type="GO" id="GO:0019843">
    <property type="term" value="F:rRNA binding"/>
    <property type="evidence" value="ECO:0007669"/>
    <property type="project" value="UniProtKB-UniRule"/>
</dbReference>
<dbReference type="Proteomes" id="UP000053784">
    <property type="component" value="Unassembled WGS sequence"/>
</dbReference>
<evidence type="ECO:0000256" key="6">
    <source>
        <dbReference type="HAMAP-Rule" id="MF_01369"/>
    </source>
</evidence>
<dbReference type="STRING" id="1179155.CF67_09081"/>
<dbReference type="FunFam" id="3.30.70.330:FF:000001">
    <property type="entry name" value="50S ribosomal protein L23"/>
    <property type="match status" value="1"/>
</dbReference>
<dbReference type="InterPro" id="IPR012677">
    <property type="entry name" value="Nucleotide-bd_a/b_plait_sf"/>
</dbReference>
<keyword evidence="4 6" id="KW-0689">Ribosomal protein</keyword>
<protein>
    <recommendedName>
        <fullName evidence="6">Large ribosomal subunit protein uL23</fullName>
    </recommendedName>
</protein>
<evidence type="ECO:0000256" key="1">
    <source>
        <dbReference type="ARBA" id="ARBA00006700"/>
    </source>
</evidence>
<dbReference type="InterPro" id="IPR013025">
    <property type="entry name" value="Ribosomal_uL23-like"/>
</dbReference>
<dbReference type="AlphaFoldDB" id="A0A084CM74"/>
<gene>
    <name evidence="6 7" type="primary">rplW</name>
    <name evidence="7" type="ORF">CF67_09081</name>
</gene>
<evidence type="ECO:0000313" key="8">
    <source>
        <dbReference type="Proteomes" id="UP000053784"/>
    </source>
</evidence>
<comment type="subunit">
    <text evidence="6">Part of the 50S ribosomal subunit. Contacts protein L29, and trigger factor when it is bound to the ribosome.</text>
</comment>
<dbReference type="GO" id="GO:1990904">
    <property type="term" value="C:ribonucleoprotein complex"/>
    <property type="evidence" value="ECO:0007669"/>
    <property type="project" value="UniProtKB-KW"/>
</dbReference>
<comment type="similarity">
    <text evidence="1 6">Belongs to the universal ribosomal protein uL23 family.</text>
</comment>